<dbReference type="EMBL" id="CP121689">
    <property type="protein sequence ID" value="WZL75690.1"/>
    <property type="molecule type" value="Genomic_DNA"/>
</dbReference>
<dbReference type="InterPro" id="IPR016153">
    <property type="entry name" value="Heat_shock_Hsp33_N"/>
</dbReference>
<evidence type="ECO:0000256" key="4">
    <source>
        <dbReference type="ARBA" id="ARBA00023186"/>
    </source>
</evidence>
<dbReference type="Gene3D" id="3.55.30.10">
    <property type="entry name" value="Hsp33 domain"/>
    <property type="match status" value="1"/>
</dbReference>
<evidence type="ECO:0000256" key="6">
    <source>
        <dbReference type="HAMAP-Rule" id="MF_00117"/>
    </source>
</evidence>
<dbReference type="NCBIfam" id="NF001033">
    <property type="entry name" value="PRK00114.1"/>
    <property type="match status" value="1"/>
</dbReference>
<evidence type="ECO:0000313" key="8">
    <source>
        <dbReference type="Proteomes" id="UP001461341"/>
    </source>
</evidence>
<evidence type="ECO:0000256" key="2">
    <source>
        <dbReference type="ARBA" id="ARBA00022833"/>
    </source>
</evidence>
<dbReference type="PANTHER" id="PTHR30111">
    <property type="entry name" value="33 KDA CHAPERONIN"/>
    <property type="match status" value="1"/>
</dbReference>
<dbReference type="InterPro" id="IPR016154">
    <property type="entry name" value="Heat_shock_Hsp33_C"/>
</dbReference>
<keyword evidence="2 6" id="KW-0862">Zinc</keyword>
<dbReference type="Proteomes" id="UP001461341">
    <property type="component" value="Chromosome"/>
</dbReference>
<dbReference type="RefSeq" id="WP_369017840.1">
    <property type="nucleotide sequence ID" value="NZ_CP121689.1"/>
</dbReference>
<comment type="subcellular location">
    <subcellularLocation>
        <location evidence="6">Cytoplasm</location>
    </subcellularLocation>
</comment>
<organism evidence="7 8">
    <name type="scientific">Thermatribacter velox</name>
    <dbReference type="NCBI Taxonomy" id="3039681"/>
    <lineage>
        <taxon>Bacteria</taxon>
        <taxon>Pseudomonadati</taxon>
        <taxon>Atribacterota</taxon>
        <taxon>Atribacteria</taxon>
        <taxon>Atribacterales</taxon>
        <taxon>Thermatribacteraceae</taxon>
        <taxon>Thermatribacter</taxon>
    </lineage>
</organism>
<evidence type="ECO:0000256" key="5">
    <source>
        <dbReference type="ARBA" id="ARBA00023284"/>
    </source>
</evidence>
<dbReference type="SUPFAM" id="SSF118352">
    <property type="entry name" value="HSP33 redox switch-like"/>
    <property type="match status" value="1"/>
</dbReference>
<protein>
    <recommendedName>
        <fullName evidence="6">33 kDa chaperonin</fullName>
    </recommendedName>
    <alternativeName>
        <fullName evidence="6">Heat shock protein 33 homolog</fullName>
        <shortName evidence="6">HSP33</shortName>
    </alternativeName>
</protein>
<dbReference type="PIRSF" id="PIRSF005261">
    <property type="entry name" value="Heat_shock_Hsp33"/>
    <property type="match status" value="1"/>
</dbReference>
<reference evidence="7 8" key="1">
    <citation type="submission" date="2023-03" db="EMBL/GenBank/DDBJ databases">
        <title>Novel Species.</title>
        <authorList>
            <person name="Ma S."/>
        </authorList>
    </citation>
    <scope>NUCLEOTIDE SEQUENCE [LARGE SCALE GENOMIC DNA]</scope>
    <source>
        <strain evidence="7 8">B11</strain>
    </source>
</reference>
<proteinExistence type="inferred from homology"/>
<keyword evidence="8" id="KW-1185">Reference proteome</keyword>
<dbReference type="Pfam" id="PF01430">
    <property type="entry name" value="HSP33"/>
    <property type="match status" value="1"/>
</dbReference>
<comment type="similarity">
    <text evidence="6">Belongs to the HSP33 family.</text>
</comment>
<keyword evidence="1 6" id="KW-0963">Cytoplasm</keyword>
<evidence type="ECO:0000256" key="1">
    <source>
        <dbReference type="ARBA" id="ARBA00022490"/>
    </source>
</evidence>
<dbReference type="PANTHER" id="PTHR30111:SF1">
    <property type="entry name" value="33 KDA CHAPERONIN"/>
    <property type="match status" value="1"/>
</dbReference>
<sequence>MENRDYAVRLMVEDTAVVGYVARTTFLVDKARKLHATFPIATAALGRALTLASLMGIGLKENQRVTLQIRCRGPLGGLLVQANWKGEVRGYVSNPQIILPPREEGKLNVEDAVGVGSQLLVVKDLGLREPYVGSVEVQKGGIAYDLAYYFALSEQLPSACSAGVYVGKNGEVLGAGGFIIHTPRGTAQEVISVLEKNIASLGEVSKRLYRGAEPEELAEELFRGLPYRLTGKENLRYHCHCSRWRAERALLLLGKEELEDLLRKEGWGEVSCPFCGKVYTFSGEKLKAMITYLKNRGGNHESNQD</sequence>
<accession>A0ABZ2Y9K3</accession>
<feature type="disulfide bond" description="Redox-active" evidence="6">
    <location>
        <begin position="272"/>
        <end position="275"/>
    </location>
</feature>
<comment type="PTM">
    <text evidence="6">Under oxidizing conditions two disulfide bonds are formed involving the reactive cysteines. Under reducing conditions zinc is bound to the reactive cysteines and the protein is inactive.</text>
</comment>
<evidence type="ECO:0000256" key="3">
    <source>
        <dbReference type="ARBA" id="ARBA00023157"/>
    </source>
</evidence>
<dbReference type="InterPro" id="IPR000397">
    <property type="entry name" value="Heat_shock_Hsp33"/>
</dbReference>
<dbReference type="CDD" id="cd00498">
    <property type="entry name" value="Hsp33"/>
    <property type="match status" value="1"/>
</dbReference>
<keyword evidence="4 6" id="KW-0143">Chaperone</keyword>
<name>A0ABZ2Y9K3_9BACT</name>
<keyword evidence="3 6" id="KW-1015">Disulfide bond</keyword>
<dbReference type="Gene3D" id="3.90.1280.10">
    <property type="entry name" value="HSP33 redox switch-like"/>
    <property type="match status" value="1"/>
</dbReference>
<evidence type="ECO:0000313" key="7">
    <source>
        <dbReference type="EMBL" id="WZL75690.1"/>
    </source>
</evidence>
<comment type="function">
    <text evidence="6">Redox regulated molecular chaperone. Protects both thermally unfolding and oxidatively damaged proteins from irreversible aggregation. Plays an important role in the bacterial defense system toward oxidative stress.</text>
</comment>
<keyword evidence="5 6" id="KW-0676">Redox-active center</keyword>
<dbReference type="HAMAP" id="MF_00117">
    <property type="entry name" value="HslO"/>
    <property type="match status" value="1"/>
</dbReference>
<feature type="disulfide bond" description="Redox-active" evidence="6">
    <location>
        <begin position="239"/>
        <end position="241"/>
    </location>
</feature>
<gene>
    <name evidence="6 7" type="primary">hslO</name>
    <name evidence="7" type="ORF">QBE54_08870</name>
</gene>
<dbReference type="SUPFAM" id="SSF64397">
    <property type="entry name" value="Hsp33 domain"/>
    <property type="match status" value="1"/>
</dbReference>